<dbReference type="PANTHER" id="PTHR47642">
    <property type="entry name" value="ATP-DEPENDENT DNA HELICASE"/>
    <property type="match status" value="1"/>
</dbReference>
<keyword evidence="1" id="KW-0234">DNA repair</keyword>
<accession>A0A1V2KYY2</accession>
<dbReference type="SUPFAM" id="SSF52540">
    <property type="entry name" value="P-loop containing nucleoside triphosphate hydrolases"/>
    <property type="match status" value="1"/>
</dbReference>
<comment type="cofactor">
    <cofactor evidence="1">
        <name>Mg(2+)</name>
        <dbReference type="ChEBI" id="CHEBI:18420"/>
    </cofactor>
</comment>
<keyword evidence="1" id="KW-0067">ATP-binding</keyword>
<feature type="compositionally biased region" description="Basic and acidic residues" evidence="2">
    <location>
        <begin position="44"/>
        <end position="57"/>
    </location>
</feature>
<feature type="compositionally biased region" description="Polar residues" evidence="2">
    <location>
        <begin position="33"/>
        <end position="43"/>
    </location>
</feature>
<evidence type="ECO:0000313" key="5">
    <source>
        <dbReference type="Proteomes" id="UP000189513"/>
    </source>
</evidence>
<dbReference type="InterPro" id="IPR010285">
    <property type="entry name" value="DNA_helicase_pif1-like_DEAD"/>
</dbReference>
<dbReference type="VEuPathDB" id="FungiDB:BON22_5284"/>
<feature type="region of interest" description="Disordered" evidence="2">
    <location>
        <begin position="15"/>
        <end position="73"/>
    </location>
</feature>
<dbReference type="InterPro" id="IPR003593">
    <property type="entry name" value="AAA+_ATPase"/>
</dbReference>
<gene>
    <name evidence="4" type="ORF">BON22_5284</name>
</gene>
<evidence type="ECO:0000256" key="1">
    <source>
        <dbReference type="RuleBase" id="RU363044"/>
    </source>
</evidence>
<reference evidence="5" key="1">
    <citation type="journal article" date="2017" name="Genome Announc.">
        <title>Genome sequences of Cyberlindnera fabianii 65, Pichia kudriavzevii 129, and Saccharomyces cerevisiae 131 isolated from fermented masau fruits in Zimbabwe.</title>
        <authorList>
            <person name="van Rijswijck I.M.H."/>
            <person name="Derks M.F.L."/>
            <person name="Abee T."/>
            <person name="de Ridder D."/>
            <person name="Smid E.J."/>
        </authorList>
    </citation>
    <scope>NUCLEOTIDE SEQUENCE [LARGE SCALE GENOMIC DNA]</scope>
    <source>
        <strain evidence="5">65</strain>
    </source>
</reference>
<feature type="compositionally biased region" description="Polar residues" evidence="2">
    <location>
        <begin position="59"/>
        <end position="71"/>
    </location>
</feature>
<evidence type="ECO:0000256" key="2">
    <source>
        <dbReference type="SAM" id="MobiDB-lite"/>
    </source>
</evidence>
<keyword evidence="1" id="KW-0378">Hydrolase</keyword>
<sequence>MSGYSGTSVKPRIISKKKLPFKAPSPLLKRNNQKPLSFFSRSKSNMEEEKEKKKPLEFKTQSEINRSSSEVDTLLSLSRSKSSLSQLTSTTSFDEVEQIDLTLGEQNEQPQIMNYKNSQPAGSLIRESTRNTTITTVHSQSFTPNVKLNSLKTSGGSGQSQLSFGGRAINSQTKRKNPWDSSSLSKVKNPRLKEKTRMVPNYMDSSLDTITLSDEQRAILKLVVEGGKSVFYTGSAGTGKSVLMKEIVRRLRSKYGQRAVAVTASTGLAAVNIGGQTINRFSGMGIGDKHPKQHVATIKRNPERRENWKRTKALIVDEISMLDGNFLDKLDQVARGVREVDLPFGGIQVVLTGDFFQLPPFQTNKDHLFIQHKVLLHKVFRQADSEFVDILNCVRIADVNDEVSRQLIELSREVVYEDGIQPTELYPTRYEVENSNKRRLAQLTGKE</sequence>
<dbReference type="CDD" id="cd18037">
    <property type="entry name" value="DEXSc_Pif1_like"/>
    <property type="match status" value="1"/>
</dbReference>
<dbReference type="SMART" id="SM00382">
    <property type="entry name" value="AAA"/>
    <property type="match status" value="1"/>
</dbReference>
<dbReference type="EC" id="5.6.2.3" evidence="1"/>
<keyword evidence="1" id="KW-0233">DNA recombination</keyword>
<dbReference type="STRING" id="36022.A0A1V2KYY2"/>
<dbReference type="GO" id="GO:0016887">
    <property type="term" value="F:ATP hydrolysis activity"/>
    <property type="evidence" value="ECO:0007669"/>
    <property type="project" value="RHEA"/>
</dbReference>
<dbReference type="InterPro" id="IPR051055">
    <property type="entry name" value="PIF1_helicase"/>
</dbReference>
<keyword evidence="1" id="KW-0547">Nucleotide-binding</keyword>
<dbReference type="AlphaFoldDB" id="A0A1V2KYY2"/>
<evidence type="ECO:0000313" key="4">
    <source>
        <dbReference type="EMBL" id="ONH64862.1"/>
    </source>
</evidence>
<dbReference type="GO" id="GO:0000723">
    <property type="term" value="P:telomere maintenance"/>
    <property type="evidence" value="ECO:0007669"/>
    <property type="project" value="InterPro"/>
</dbReference>
<dbReference type="GO" id="GO:0043139">
    <property type="term" value="F:5'-3' DNA helicase activity"/>
    <property type="evidence" value="ECO:0007669"/>
    <property type="project" value="UniProtKB-EC"/>
</dbReference>
<comment type="similarity">
    <text evidence="1">Belongs to the helicase family.</text>
</comment>
<feature type="domain" description="AAA+ ATPase" evidence="3">
    <location>
        <begin position="226"/>
        <end position="384"/>
    </location>
</feature>
<proteinExistence type="inferred from homology"/>
<keyword evidence="1 4" id="KW-0347">Helicase</keyword>
<dbReference type="Pfam" id="PF05970">
    <property type="entry name" value="PIF1"/>
    <property type="match status" value="1"/>
</dbReference>
<dbReference type="Proteomes" id="UP000189513">
    <property type="component" value="Unassembled WGS sequence"/>
</dbReference>
<organism evidence="4 5">
    <name type="scientific">Cyberlindnera fabianii</name>
    <name type="common">Yeast</name>
    <name type="synonym">Hansenula fabianii</name>
    <dbReference type="NCBI Taxonomy" id="36022"/>
    <lineage>
        <taxon>Eukaryota</taxon>
        <taxon>Fungi</taxon>
        <taxon>Dikarya</taxon>
        <taxon>Ascomycota</taxon>
        <taxon>Saccharomycotina</taxon>
        <taxon>Saccharomycetes</taxon>
        <taxon>Phaffomycetales</taxon>
        <taxon>Phaffomycetaceae</taxon>
        <taxon>Cyberlindnera</taxon>
    </lineage>
</organism>
<keyword evidence="5" id="KW-1185">Reference proteome</keyword>
<evidence type="ECO:0000259" key="3">
    <source>
        <dbReference type="SMART" id="SM00382"/>
    </source>
</evidence>
<comment type="caution">
    <text evidence="4">The sequence shown here is derived from an EMBL/GenBank/DDBJ whole genome shotgun (WGS) entry which is preliminary data.</text>
</comment>
<keyword evidence="1" id="KW-0227">DNA damage</keyword>
<dbReference type="Gene3D" id="3.40.50.300">
    <property type="entry name" value="P-loop containing nucleotide triphosphate hydrolases"/>
    <property type="match status" value="1"/>
</dbReference>
<name>A0A1V2KYY2_CYBFA</name>
<dbReference type="GO" id="GO:0005524">
    <property type="term" value="F:ATP binding"/>
    <property type="evidence" value="ECO:0007669"/>
    <property type="project" value="UniProtKB-KW"/>
</dbReference>
<dbReference type="GO" id="GO:0006281">
    <property type="term" value="P:DNA repair"/>
    <property type="evidence" value="ECO:0007669"/>
    <property type="project" value="UniProtKB-KW"/>
</dbReference>
<dbReference type="InterPro" id="IPR027417">
    <property type="entry name" value="P-loop_NTPase"/>
</dbReference>
<dbReference type="PANTHER" id="PTHR47642:SF5">
    <property type="entry name" value="ATP-DEPENDENT DNA HELICASE"/>
    <property type="match status" value="1"/>
</dbReference>
<comment type="catalytic activity">
    <reaction evidence="1">
        <text>ATP + H2O = ADP + phosphate + H(+)</text>
        <dbReference type="Rhea" id="RHEA:13065"/>
        <dbReference type="ChEBI" id="CHEBI:15377"/>
        <dbReference type="ChEBI" id="CHEBI:15378"/>
        <dbReference type="ChEBI" id="CHEBI:30616"/>
        <dbReference type="ChEBI" id="CHEBI:43474"/>
        <dbReference type="ChEBI" id="CHEBI:456216"/>
        <dbReference type="EC" id="5.6.2.3"/>
    </reaction>
</comment>
<protein>
    <recommendedName>
        <fullName evidence="1">ATP-dependent DNA helicase</fullName>
        <ecNumber evidence="1">5.6.2.3</ecNumber>
    </recommendedName>
</protein>
<dbReference type="EMBL" id="MPUK01000016">
    <property type="protein sequence ID" value="ONH64862.1"/>
    <property type="molecule type" value="Genomic_DNA"/>
</dbReference>
<dbReference type="GO" id="GO:0006310">
    <property type="term" value="P:DNA recombination"/>
    <property type="evidence" value="ECO:0007669"/>
    <property type="project" value="UniProtKB-KW"/>
</dbReference>